<dbReference type="Pfam" id="PF02321">
    <property type="entry name" value="OEP"/>
    <property type="match status" value="2"/>
</dbReference>
<evidence type="ECO:0000313" key="9">
    <source>
        <dbReference type="EMBL" id="GFO66360.1"/>
    </source>
</evidence>
<dbReference type="SUPFAM" id="SSF56954">
    <property type="entry name" value="Outer membrane efflux proteins (OEP)"/>
    <property type="match status" value="1"/>
</dbReference>
<dbReference type="EMBL" id="BLXY01000023">
    <property type="protein sequence ID" value="GFO66360.1"/>
    <property type="molecule type" value="Genomic_DNA"/>
</dbReference>
<keyword evidence="8" id="KW-0732">Signal</keyword>
<dbReference type="GO" id="GO:0015562">
    <property type="term" value="F:efflux transmembrane transporter activity"/>
    <property type="evidence" value="ECO:0007669"/>
    <property type="project" value="InterPro"/>
</dbReference>
<keyword evidence="5" id="KW-0812">Transmembrane</keyword>
<reference evidence="10" key="1">
    <citation type="submission" date="2020-06" db="EMBL/GenBank/DDBJ databases">
        <title>Draft genomic sequecing of Geomonas sp. Red736.</title>
        <authorList>
            <person name="Itoh H."/>
            <person name="Xu Z.X."/>
            <person name="Ushijima N."/>
            <person name="Masuda Y."/>
            <person name="Shiratori Y."/>
            <person name="Senoo K."/>
        </authorList>
    </citation>
    <scope>NUCLEOTIDE SEQUENCE [LARGE SCALE GENOMIC DNA]</scope>
    <source>
        <strain evidence="10">Red736</strain>
    </source>
</reference>
<dbReference type="InterPro" id="IPR051906">
    <property type="entry name" value="TolC-like"/>
</dbReference>
<evidence type="ECO:0000256" key="1">
    <source>
        <dbReference type="ARBA" id="ARBA00004442"/>
    </source>
</evidence>
<keyword evidence="7" id="KW-0998">Cell outer membrane</keyword>
<proteinExistence type="inferred from homology"/>
<evidence type="ECO:0000256" key="6">
    <source>
        <dbReference type="ARBA" id="ARBA00023136"/>
    </source>
</evidence>
<dbReference type="Gene3D" id="1.20.1600.10">
    <property type="entry name" value="Outer membrane efflux proteins (OEP)"/>
    <property type="match status" value="1"/>
</dbReference>
<dbReference type="PANTHER" id="PTHR30026">
    <property type="entry name" value="OUTER MEMBRANE PROTEIN TOLC"/>
    <property type="match status" value="1"/>
</dbReference>
<evidence type="ECO:0000256" key="7">
    <source>
        <dbReference type="ARBA" id="ARBA00023237"/>
    </source>
</evidence>
<name>A0A6V8N1X2_9BACT</name>
<comment type="caution">
    <text evidence="9">The sequence shown here is derived from an EMBL/GenBank/DDBJ whole genome shotgun (WGS) entry which is preliminary data.</text>
</comment>
<keyword evidence="3" id="KW-0813">Transport</keyword>
<comment type="subcellular location">
    <subcellularLocation>
        <location evidence="1">Cell outer membrane</location>
    </subcellularLocation>
</comment>
<evidence type="ECO:0000256" key="2">
    <source>
        <dbReference type="ARBA" id="ARBA00007613"/>
    </source>
</evidence>
<dbReference type="NCBIfam" id="TIGR01844">
    <property type="entry name" value="type_I_sec_TolC"/>
    <property type="match status" value="1"/>
</dbReference>
<keyword evidence="4" id="KW-1134">Transmembrane beta strand</keyword>
<evidence type="ECO:0000256" key="8">
    <source>
        <dbReference type="SAM" id="SignalP"/>
    </source>
</evidence>
<dbReference type="PANTHER" id="PTHR30026:SF22">
    <property type="entry name" value="OUTER MEMBRANE EFFLUX PROTEIN"/>
    <property type="match status" value="1"/>
</dbReference>
<dbReference type="GO" id="GO:0015288">
    <property type="term" value="F:porin activity"/>
    <property type="evidence" value="ECO:0007669"/>
    <property type="project" value="TreeGrafter"/>
</dbReference>
<dbReference type="GO" id="GO:0009279">
    <property type="term" value="C:cell outer membrane"/>
    <property type="evidence" value="ECO:0007669"/>
    <property type="project" value="UniProtKB-SubCell"/>
</dbReference>
<dbReference type="InterPro" id="IPR003423">
    <property type="entry name" value="OMP_efflux"/>
</dbReference>
<comment type="similarity">
    <text evidence="2">Belongs to the outer membrane factor (OMF) (TC 1.B.17) family.</text>
</comment>
<protein>
    <submittedName>
        <fullName evidence="9">Channel protein TolC</fullName>
    </submittedName>
</protein>
<evidence type="ECO:0000256" key="3">
    <source>
        <dbReference type="ARBA" id="ARBA00022448"/>
    </source>
</evidence>
<keyword evidence="6" id="KW-0472">Membrane</keyword>
<gene>
    <name evidence="9" type="primary">aggA</name>
    <name evidence="9" type="ORF">GMPD_42790</name>
</gene>
<dbReference type="AlphaFoldDB" id="A0A6V8N1X2"/>
<dbReference type="Proteomes" id="UP000568888">
    <property type="component" value="Unassembled WGS sequence"/>
</dbReference>
<feature type="signal peptide" evidence="8">
    <location>
        <begin position="1"/>
        <end position="23"/>
    </location>
</feature>
<dbReference type="InterPro" id="IPR010130">
    <property type="entry name" value="T1SS_OMP_TolC"/>
</dbReference>
<evidence type="ECO:0000256" key="5">
    <source>
        <dbReference type="ARBA" id="ARBA00022692"/>
    </source>
</evidence>
<feature type="chain" id="PRO_5028168223" evidence="8">
    <location>
        <begin position="24"/>
        <end position="440"/>
    </location>
</feature>
<evidence type="ECO:0000313" key="10">
    <source>
        <dbReference type="Proteomes" id="UP000568888"/>
    </source>
</evidence>
<organism evidence="9 10">
    <name type="scientific">Geomonas paludis</name>
    <dbReference type="NCBI Taxonomy" id="2740185"/>
    <lineage>
        <taxon>Bacteria</taxon>
        <taxon>Pseudomonadati</taxon>
        <taxon>Thermodesulfobacteriota</taxon>
        <taxon>Desulfuromonadia</taxon>
        <taxon>Geobacterales</taxon>
        <taxon>Geobacteraceae</taxon>
        <taxon>Geomonas</taxon>
    </lineage>
</organism>
<accession>A0A6V8N1X2</accession>
<dbReference type="GO" id="GO:1990281">
    <property type="term" value="C:efflux pump complex"/>
    <property type="evidence" value="ECO:0007669"/>
    <property type="project" value="TreeGrafter"/>
</dbReference>
<sequence length="440" mass="48715">MLPNRKLVTVLALGMLASGTAAAQAETLQDAVQYMLRSNPEVRANYYNKVAREKEVRQAKAGYLPTMDVSLAAGVTRQHEPTFGTVYPNTAIVSVRQNVFRFFGTQSEVERQEARARAQQYQLGSTAENSALLASKVYLNVLRSEKLLALAQENLTNHLRIHDQVKLRSESGVDRRADFEQVKGRVALAESNLAAAQANLSDSLADYQAVIGYLPGELTEPQSIVALLPRTKDEAEELAVAGNQALKSAREGVQERTAQHEAAKSLLYPSLDVALDYRWLKDYNDLPGQREEFLGTATLTFNILNGGWNKARIGQTQSEVYEAQEIMENTKRQTVQSIRLSWEANRSAQERIKYLDDYVKAAAQTADAFAAQWSIGRRTMFDLLDTQAELINAKASLVNAVYDQRYAEFRVLNGMSRLLPTLGLQPPDSAGRVTTAAGTP</sequence>
<evidence type="ECO:0000256" key="4">
    <source>
        <dbReference type="ARBA" id="ARBA00022452"/>
    </source>
</evidence>